<dbReference type="KEGG" id="panc:E2636_09065"/>
<dbReference type="Proteomes" id="UP000294292">
    <property type="component" value="Chromosome"/>
</dbReference>
<keyword evidence="9" id="KW-1185">Reference proteome</keyword>
<evidence type="ECO:0000256" key="1">
    <source>
        <dbReference type="ARBA" id="ARBA00004651"/>
    </source>
</evidence>
<keyword evidence="3 6" id="KW-0812">Transmembrane</keyword>
<evidence type="ECO:0000313" key="9">
    <source>
        <dbReference type="Proteomes" id="UP000294292"/>
    </source>
</evidence>
<protein>
    <submittedName>
        <fullName evidence="8">ABC transporter permease</fullName>
    </submittedName>
</protein>
<dbReference type="InterPro" id="IPR013525">
    <property type="entry name" value="ABC2_TM"/>
</dbReference>
<feature type="transmembrane region" description="Helical" evidence="6">
    <location>
        <begin position="184"/>
        <end position="206"/>
    </location>
</feature>
<evidence type="ECO:0000256" key="2">
    <source>
        <dbReference type="ARBA" id="ARBA00022475"/>
    </source>
</evidence>
<evidence type="ECO:0000256" key="4">
    <source>
        <dbReference type="ARBA" id="ARBA00022989"/>
    </source>
</evidence>
<comment type="subcellular location">
    <subcellularLocation>
        <location evidence="1">Cell membrane</location>
        <topology evidence="1">Multi-pass membrane protein</topology>
    </subcellularLocation>
</comment>
<dbReference type="AlphaFoldDB" id="A0A4V1AN23"/>
<sequence length="412" mass="45696">MSKYWLLVKHLFREKVKAPSFIWSILIYVVIIGAVMFSGDIKEMFFQDDPLQVSVMNETDFDIQSLFESTKDVEFSFSEESQNAIEEKVEAGKLDAAVVISDQNQQLSTEIATFEPLSMNNQMTLSALLQHAGKLYQVQKMNLSAEQAEKILQSQTVITMKSLNKESASNKSEDEKAAGVGASFLVGFLIYSFIISFLSMITTDVASEKGSRVLEVMLASVKPVTHLLAKLTGTFLLAITQMVLLVTVLVPLLMLIDDGSKWQVVLDIVNELSISFVIYSVIFLIVSIAIYLIIGALLGSLVSKVEESSQAMMPAMMMGIIGFYVLISGMFSPDTLLVKIFSYIPFTSGMVMPLRIGATDITTIEINISLFVLILTTLVLFMLSLSFYKRSVLMYSSGGLFTKIKNIFKMTT</sequence>
<organism evidence="8 9">
    <name type="scientific">Paenisporosarcina antarctica</name>
    <dbReference type="NCBI Taxonomy" id="417367"/>
    <lineage>
        <taxon>Bacteria</taxon>
        <taxon>Bacillati</taxon>
        <taxon>Bacillota</taxon>
        <taxon>Bacilli</taxon>
        <taxon>Bacillales</taxon>
        <taxon>Caryophanaceae</taxon>
        <taxon>Paenisporosarcina</taxon>
    </lineage>
</organism>
<accession>A0A4V1AN23</accession>
<proteinExistence type="predicted"/>
<feature type="transmembrane region" description="Helical" evidence="6">
    <location>
        <begin position="276"/>
        <end position="299"/>
    </location>
</feature>
<name>A0A4V1AN23_9BACL</name>
<dbReference type="GO" id="GO:0140359">
    <property type="term" value="F:ABC-type transporter activity"/>
    <property type="evidence" value="ECO:0007669"/>
    <property type="project" value="InterPro"/>
</dbReference>
<dbReference type="PANTHER" id="PTHR30294:SF29">
    <property type="entry name" value="MULTIDRUG ABC TRANSPORTER PERMEASE YBHS-RELATED"/>
    <property type="match status" value="1"/>
</dbReference>
<dbReference type="Pfam" id="PF12698">
    <property type="entry name" value="ABC2_membrane_3"/>
    <property type="match status" value="1"/>
</dbReference>
<dbReference type="EMBL" id="CP038015">
    <property type="protein sequence ID" value="QBP41275.1"/>
    <property type="molecule type" value="Genomic_DNA"/>
</dbReference>
<feature type="transmembrane region" description="Helical" evidence="6">
    <location>
        <begin position="227"/>
        <end position="256"/>
    </location>
</feature>
<evidence type="ECO:0000313" key="8">
    <source>
        <dbReference type="EMBL" id="QBP41275.1"/>
    </source>
</evidence>
<reference evidence="8 9" key="1">
    <citation type="submission" date="2019-03" db="EMBL/GenBank/DDBJ databases">
        <title>Complete genome sequence of Paenisporosarcina antarctica CGMCC 1.6503T.</title>
        <authorList>
            <person name="Rong J.-C."/>
            <person name="Chi N.-Y."/>
            <person name="Zhang Q.-F."/>
        </authorList>
    </citation>
    <scope>NUCLEOTIDE SEQUENCE [LARGE SCALE GENOMIC DNA]</scope>
    <source>
        <strain evidence="8 9">CGMCC 1.6503</strain>
    </source>
</reference>
<dbReference type="OrthoDB" id="9768837at2"/>
<evidence type="ECO:0000256" key="3">
    <source>
        <dbReference type="ARBA" id="ARBA00022692"/>
    </source>
</evidence>
<keyword evidence="5 6" id="KW-0472">Membrane</keyword>
<feature type="transmembrane region" description="Helical" evidence="6">
    <location>
        <begin position="311"/>
        <end position="331"/>
    </location>
</feature>
<gene>
    <name evidence="8" type="ORF">E2636_09065</name>
</gene>
<dbReference type="PANTHER" id="PTHR30294">
    <property type="entry name" value="MEMBRANE COMPONENT OF ABC TRANSPORTER YHHJ-RELATED"/>
    <property type="match status" value="1"/>
</dbReference>
<keyword evidence="4 6" id="KW-1133">Transmembrane helix</keyword>
<feature type="transmembrane region" description="Helical" evidence="6">
    <location>
        <begin position="337"/>
        <end position="356"/>
    </location>
</feature>
<dbReference type="InterPro" id="IPR051449">
    <property type="entry name" value="ABC-2_transporter_component"/>
</dbReference>
<feature type="transmembrane region" description="Helical" evidence="6">
    <location>
        <begin position="368"/>
        <end position="388"/>
    </location>
</feature>
<evidence type="ECO:0000256" key="6">
    <source>
        <dbReference type="SAM" id="Phobius"/>
    </source>
</evidence>
<evidence type="ECO:0000259" key="7">
    <source>
        <dbReference type="Pfam" id="PF12698"/>
    </source>
</evidence>
<feature type="transmembrane region" description="Helical" evidence="6">
    <location>
        <begin position="21"/>
        <end position="39"/>
    </location>
</feature>
<evidence type="ECO:0000256" key="5">
    <source>
        <dbReference type="ARBA" id="ARBA00023136"/>
    </source>
</evidence>
<dbReference type="RefSeq" id="WP_134209919.1">
    <property type="nucleotide sequence ID" value="NZ_CP038015.1"/>
</dbReference>
<feature type="domain" description="ABC-2 type transporter transmembrane" evidence="7">
    <location>
        <begin position="20"/>
        <end position="385"/>
    </location>
</feature>
<keyword evidence="2" id="KW-1003">Cell membrane</keyword>
<dbReference type="GO" id="GO:0005886">
    <property type="term" value="C:plasma membrane"/>
    <property type="evidence" value="ECO:0007669"/>
    <property type="project" value="UniProtKB-SubCell"/>
</dbReference>